<reference evidence="1 2" key="1">
    <citation type="submission" date="2023-01" db="EMBL/GenBank/DDBJ databases">
        <authorList>
            <person name="Kreplak J."/>
        </authorList>
    </citation>
    <scope>NUCLEOTIDE SEQUENCE [LARGE SCALE GENOMIC DNA]</scope>
</reference>
<accession>A0AAV1AEZ1</accession>
<name>A0AAV1AEZ1_VICFA</name>
<proteinExistence type="predicted"/>
<evidence type="ECO:0000313" key="1">
    <source>
        <dbReference type="EMBL" id="CAI8608466.1"/>
    </source>
</evidence>
<dbReference type="EMBL" id="OX451739">
    <property type="protein sequence ID" value="CAI8608466.1"/>
    <property type="molecule type" value="Genomic_DNA"/>
</dbReference>
<dbReference type="Proteomes" id="UP001157006">
    <property type="component" value="Chromosome 4"/>
</dbReference>
<evidence type="ECO:0000313" key="2">
    <source>
        <dbReference type="Proteomes" id="UP001157006"/>
    </source>
</evidence>
<gene>
    <name evidence="1" type="ORF">VFH_IV085800</name>
</gene>
<protein>
    <submittedName>
        <fullName evidence="1">Uncharacterized protein</fullName>
    </submittedName>
</protein>
<keyword evidence="2" id="KW-1185">Reference proteome</keyword>
<organism evidence="1 2">
    <name type="scientific">Vicia faba</name>
    <name type="common">Broad bean</name>
    <name type="synonym">Faba vulgaris</name>
    <dbReference type="NCBI Taxonomy" id="3906"/>
    <lineage>
        <taxon>Eukaryota</taxon>
        <taxon>Viridiplantae</taxon>
        <taxon>Streptophyta</taxon>
        <taxon>Embryophyta</taxon>
        <taxon>Tracheophyta</taxon>
        <taxon>Spermatophyta</taxon>
        <taxon>Magnoliopsida</taxon>
        <taxon>eudicotyledons</taxon>
        <taxon>Gunneridae</taxon>
        <taxon>Pentapetalae</taxon>
        <taxon>rosids</taxon>
        <taxon>fabids</taxon>
        <taxon>Fabales</taxon>
        <taxon>Fabaceae</taxon>
        <taxon>Papilionoideae</taxon>
        <taxon>50 kb inversion clade</taxon>
        <taxon>NPAAA clade</taxon>
        <taxon>Hologalegina</taxon>
        <taxon>IRL clade</taxon>
        <taxon>Fabeae</taxon>
        <taxon>Vicia</taxon>
    </lineage>
</organism>
<dbReference type="AlphaFoldDB" id="A0AAV1AEZ1"/>
<sequence length="182" mass="20915">MDAQNPQLLNPIFERRKRHMPKKNGIYYRRKEGSQGHVSSFYLSEDLICLAPLSGRAEIDALSGLRFRVPNLTLTRPLSKSFIARICAVAVAPKQSNKEAEMRKERPHGSNESVDFCSSLSAINTYIALLRGIFYPLKEHLNSRSWYGLCFPPWMNRLDSFLFFRHLCTSLGKSFETSCPRR</sequence>